<dbReference type="SUPFAM" id="SSF57184">
    <property type="entry name" value="Growth factor receptor domain"/>
    <property type="match status" value="1"/>
</dbReference>
<evidence type="ECO:0000256" key="3">
    <source>
        <dbReference type="ARBA" id="ARBA00022729"/>
    </source>
</evidence>
<dbReference type="Pfam" id="PF00219">
    <property type="entry name" value="IGFBP"/>
    <property type="match status" value="1"/>
</dbReference>
<comment type="subcellular location">
    <subcellularLocation>
        <location evidence="1">Secreted</location>
    </subcellularLocation>
</comment>
<keyword evidence="6" id="KW-1185">Reference proteome</keyword>
<evidence type="ECO:0000259" key="5">
    <source>
        <dbReference type="PROSITE" id="PS51323"/>
    </source>
</evidence>
<keyword evidence="2" id="KW-0964">Secreted</keyword>
<reference evidence="7" key="1">
    <citation type="submission" date="2025-08" db="UniProtKB">
        <authorList>
            <consortium name="RefSeq"/>
        </authorList>
    </citation>
    <scope>IDENTIFICATION</scope>
    <source>
        <tissue evidence="7">Muscle</tissue>
    </source>
</reference>
<dbReference type="RefSeq" id="XP_022248471.1">
    <property type="nucleotide sequence ID" value="XM_022392763.1"/>
</dbReference>
<dbReference type="GeneID" id="106464950"/>
<evidence type="ECO:0000256" key="1">
    <source>
        <dbReference type="ARBA" id="ARBA00004613"/>
    </source>
</evidence>
<dbReference type="InterPro" id="IPR011390">
    <property type="entry name" value="IGFBP_rP_mac25"/>
</dbReference>
<organism evidence="6 7">
    <name type="scientific">Limulus polyphemus</name>
    <name type="common">Atlantic horseshoe crab</name>
    <dbReference type="NCBI Taxonomy" id="6850"/>
    <lineage>
        <taxon>Eukaryota</taxon>
        <taxon>Metazoa</taxon>
        <taxon>Ecdysozoa</taxon>
        <taxon>Arthropoda</taxon>
        <taxon>Chelicerata</taxon>
        <taxon>Merostomata</taxon>
        <taxon>Xiphosura</taxon>
        <taxon>Limulidae</taxon>
        <taxon>Limulus</taxon>
    </lineage>
</organism>
<dbReference type="InterPro" id="IPR000867">
    <property type="entry name" value="IGFBP-like"/>
</dbReference>
<proteinExistence type="predicted"/>
<dbReference type="PANTHER" id="PTHR14186:SF20">
    <property type="entry name" value="CYSTEINE-RICH MOTOR NEURON 1 PROTEIN-LIKE"/>
    <property type="match status" value="1"/>
</dbReference>
<evidence type="ECO:0000313" key="6">
    <source>
        <dbReference type="Proteomes" id="UP000694941"/>
    </source>
</evidence>
<evidence type="ECO:0000256" key="4">
    <source>
        <dbReference type="ARBA" id="ARBA00023157"/>
    </source>
</evidence>
<keyword evidence="3" id="KW-0732">Signal</keyword>
<keyword evidence="4" id="KW-1015">Disulfide bond</keyword>
<dbReference type="Proteomes" id="UP000694941">
    <property type="component" value="Unplaced"/>
</dbReference>
<dbReference type="InterPro" id="IPR009030">
    <property type="entry name" value="Growth_fac_rcpt_cys_sf"/>
</dbReference>
<accession>A0ABM1SXW5</accession>
<protein>
    <submittedName>
        <fullName evidence="7">Venom protein 59.1-like</fullName>
    </submittedName>
</protein>
<name>A0ABM1SXW5_LIMPO</name>
<evidence type="ECO:0000256" key="2">
    <source>
        <dbReference type="ARBA" id="ARBA00022525"/>
    </source>
</evidence>
<dbReference type="PROSITE" id="PS51323">
    <property type="entry name" value="IGFBP_N_2"/>
    <property type="match status" value="1"/>
</dbReference>
<sequence length="97" mass="10366">MTTVTWSISMSMPNFCPVCDTSKCEPIESCSTEKLLDQCGCCTVCAKGLQDQCGGIWNHAGTCMKGLKCQPNSSYPQLPGRCVVEAAEETTPVKPLG</sequence>
<dbReference type="SMART" id="SM00121">
    <property type="entry name" value="IB"/>
    <property type="match status" value="1"/>
</dbReference>
<gene>
    <name evidence="7" type="primary">LOC106464950</name>
</gene>
<feature type="domain" description="IGFBP N-terminal" evidence="5">
    <location>
        <begin position="12"/>
        <end position="85"/>
    </location>
</feature>
<evidence type="ECO:0000313" key="7">
    <source>
        <dbReference type="RefSeq" id="XP_022248471.1"/>
    </source>
</evidence>
<dbReference type="Gene3D" id="4.10.40.20">
    <property type="match status" value="1"/>
</dbReference>
<dbReference type="PANTHER" id="PTHR14186">
    <property type="entry name" value="INSULIN-LIKE GROWTH FACTOR BINDING PROTEIN-RELATED"/>
    <property type="match status" value="1"/>
</dbReference>